<gene>
    <name evidence="9" type="ORF">JIV24_05965</name>
</gene>
<dbReference type="PROSITE" id="PS50113">
    <property type="entry name" value="PAC"/>
    <property type="match status" value="1"/>
</dbReference>
<proteinExistence type="predicted"/>
<dbReference type="Gene3D" id="3.30.450.20">
    <property type="entry name" value="PAS domain"/>
    <property type="match status" value="3"/>
</dbReference>
<evidence type="ECO:0000256" key="6">
    <source>
        <dbReference type="PROSITE-ProRule" id="PRU00169"/>
    </source>
</evidence>
<comment type="caution">
    <text evidence="9">The sequence shown here is derived from an EMBL/GenBank/DDBJ whole genome shotgun (WGS) entry which is preliminary data.</text>
</comment>
<dbReference type="RefSeq" id="WP_200464102.1">
    <property type="nucleotide sequence ID" value="NZ_JAENRR010000009.1"/>
</dbReference>
<evidence type="ECO:0000256" key="1">
    <source>
        <dbReference type="ARBA" id="ARBA00022553"/>
    </source>
</evidence>
<dbReference type="InterPro" id="IPR001610">
    <property type="entry name" value="PAC"/>
</dbReference>
<dbReference type="Proteomes" id="UP000605676">
    <property type="component" value="Unassembled WGS sequence"/>
</dbReference>
<dbReference type="SMART" id="SM00086">
    <property type="entry name" value="PAC"/>
    <property type="match status" value="2"/>
</dbReference>
<dbReference type="Gene3D" id="3.40.50.2300">
    <property type="match status" value="1"/>
</dbReference>
<name>A0ABS1HGS7_9BACT</name>
<dbReference type="InterPro" id="IPR000700">
    <property type="entry name" value="PAS-assoc_C"/>
</dbReference>
<dbReference type="SUPFAM" id="SSF52172">
    <property type="entry name" value="CheY-like"/>
    <property type="match status" value="1"/>
</dbReference>
<dbReference type="InterPro" id="IPR011006">
    <property type="entry name" value="CheY-like_superfamily"/>
</dbReference>
<dbReference type="InterPro" id="IPR013655">
    <property type="entry name" value="PAS_fold_3"/>
</dbReference>
<dbReference type="CDD" id="cd19920">
    <property type="entry name" value="REC_PA4781-like"/>
    <property type="match status" value="1"/>
</dbReference>
<feature type="domain" description="PAC" evidence="8">
    <location>
        <begin position="251"/>
        <end position="303"/>
    </location>
</feature>
<keyword evidence="2" id="KW-0902">Two-component regulatory system</keyword>
<feature type="domain" description="Response regulatory" evidence="7">
    <location>
        <begin position="8"/>
        <end position="124"/>
    </location>
</feature>
<dbReference type="SMART" id="SM00448">
    <property type="entry name" value="REC"/>
    <property type="match status" value="1"/>
</dbReference>
<reference evidence="9 10" key="1">
    <citation type="submission" date="2021-01" db="EMBL/GenBank/DDBJ databases">
        <title>Carboxyliciviraga sp.nov., isolated from coastal sediments.</title>
        <authorList>
            <person name="Lu D."/>
            <person name="Zhang T."/>
        </authorList>
    </citation>
    <scope>NUCLEOTIDE SEQUENCE [LARGE SCALE GENOMIC DNA]</scope>
    <source>
        <strain evidence="9 10">N1Y132</strain>
    </source>
</reference>
<evidence type="ECO:0000256" key="4">
    <source>
        <dbReference type="ARBA" id="ARBA00023125"/>
    </source>
</evidence>
<dbReference type="SMART" id="SM00091">
    <property type="entry name" value="PAS"/>
    <property type="match status" value="3"/>
</dbReference>
<keyword evidence="10" id="KW-1185">Reference proteome</keyword>
<dbReference type="CDD" id="cd00130">
    <property type="entry name" value="PAS"/>
    <property type="match status" value="2"/>
</dbReference>
<dbReference type="InterPro" id="IPR035965">
    <property type="entry name" value="PAS-like_dom_sf"/>
</dbReference>
<evidence type="ECO:0000259" key="7">
    <source>
        <dbReference type="PROSITE" id="PS50110"/>
    </source>
</evidence>
<evidence type="ECO:0000256" key="3">
    <source>
        <dbReference type="ARBA" id="ARBA00023015"/>
    </source>
</evidence>
<dbReference type="PANTHER" id="PTHR48111">
    <property type="entry name" value="REGULATOR OF RPOS"/>
    <property type="match status" value="1"/>
</dbReference>
<dbReference type="Pfam" id="PF13426">
    <property type="entry name" value="PAS_9"/>
    <property type="match status" value="2"/>
</dbReference>
<dbReference type="PANTHER" id="PTHR48111:SF1">
    <property type="entry name" value="TWO-COMPONENT RESPONSE REGULATOR ORR33"/>
    <property type="match status" value="1"/>
</dbReference>
<dbReference type="EMBL" id="JAENRR010000009">
    <property type="protein sequence ID" value="MBK3516879.1"/>
    <property type="molecule type" value="Genomic_DNA"/>
</dbReference>
<evidence type="ECO:0000256" key="5">
    <source>
        <dbReference type="ARBA" id="ARBA00023163"/>
    </source>
</evidence>
<keyword evidence="4" id="KW-0238">DNA-binding</keyword>
<dbReference type="PROSITE" id="PS50110">
    <property type="entry name" value="RESPONSE_REGULATORY"/>
    <property type="match status" value="1"/>
</dbReference>
<sequence>MNSTAYNKILIVDDTPSVIDIIREILIRAGYEVAIATSGEKALKKLDVIHPDLILMDIMMPGMDGYETCQAIKKNKAFSDVPIIFVSALSNSFDKVKAFKSGGVDYVPKPINDEELLMRIDVHLKNAAYRADIESLNRKLDKKVKKRTLELQLSNKELIGKNIELNQLSKELKEGKKSLQLVIEGAELGTFELDLTKRTIKYNKIAALTLGYQEGLKEPDLEFWLALVHPDDLYIIKDVLNIEHCRSNEHFDMCYRIKHLNGQWIWHHVKGKIKYSIDGEPISASAIIIDVTEQKTSEVALLDSEKKFRILSNFTSEGIFIHNNGTVVECNQAFVKLMEMESKTNIIGKPIPFNKVVPGDREKVMVNMKNKYVGTTEIIIERNNGDLNTLELETSDINYQGEEMRLVALRNITTQKQEQHLTQKRLNLLEMYPKVNLEQLLIIILNDLVELIACDGAILLPFKEALYYDTIQTWSSSLSDKLVNKKPISISLDLKPEINNCIKTKKPILVENLSNDGLDIYNSLLYPVVRSGQVVSIMHFINKAKGFTASDILLVDQIIDWYRETAERKRTEYELQLSEQRFENIFKNSLTPMLLIEPSTGEITNGNTAAANLYKCTSEQLNKRYFYSLNNCPRRSTIKKLQEVVSGKSNSFKFVQKINEEKTIHVEVFFSLIKGVQGDILFSIVIDQTKEFVSKNELLKVNRRLKGLDNIVHYNATSIHGLLDYAVDEVKQYTLANRAYLFMYQKTSNVFVLSNFDKEIRLTHTFKGEDNAQQVSILNRAVFQKKIIIDSGKFNDEELAVNKEDNSYYFTAAIPIIFEDQVEAVIWLGRQSRAFEYFELEQVSLLLETTWLLVEKQQLQERMEALSS</sequence>
<evidence type="ECO:0000313" key="10">
    <source>
        <dbReference type="Proteomes" id="UP000605676"/>
    </source>
</evidence>
<keyword evidence="5" id="KW-0804">Transcription</keyword>
<accession>A0ABS1HGS7</accession>
<keyword evidence="3" id="KW-0805">Transcription regulation</keyword>
<evidence type="ECO:0000256" key="2">
    <source>
        <dbReference type="ARBA" id="ARBA00023012"/>
    </source>
</evidence>
<dbReference type="InterPro" id="IPR001789">
    <property type="entry name" value="Sig_transdc_resp-reg_receiver"/>
</dbReference>
<evidence type="ECO:0000259" key="8">
    <source>
        <dbReference type="PROSITE" id="PS50113"/>
    </source>
</evidence>
<feature type="modified residue" description="4-aspartylphosphate" evidence="6">
    <location>
        <position position="57"/>
    </location>
</feature>
<dbReference type="SUPFAM" id="SSF55785">
    <property type="entry name" value="PYP-like sensor domain (PAS domain)"/>
    <property type="match status" value="3"/>
</dbReference>
<dbReference type="Pfam" id="PF00072">
    <property type="entry name" value="Response_reg"/>
    <property type="match status" value="1"/>
</dbReference>
<dbReference type="NCBIfam" id="TIGR00229">
    <property type="entry name" value="sensory_box"/>
    <property type="match status" value="2"/>
</dbReference>
<dbReference type="InterPro" id="IPR029016">
    <property type="entry name" value="GAF-like_dom_sf"/>
</dbReference>
<dbReference type="Pfam" id="PF08447">
    <property type="entry name" value="PAS_3"/>
    <property type="match status" value="1"/>
</dbReference>
<organism evidence="9 10">
    <name type="scientific">Carboxylicivirga marina</name>
    <dbReference type="NCBI Taxonomy" id="2800988"/>
    <lineage>
        <taxon>Bacteria</taxon>
        <taxon>Pseudomonadati</taxon>
        <taxon>Bacteroidota</taxon>
        <taxon>Bacteroidia</taxon>
        <taxon>Marinilabiliales</taxon>
        <taxon>Marinilabiliaceae</taxon>
        <taxon>Carboxylicivirga</taxon>
    </lineage>
</organism>
<dbReference type="SUPFAM" id="SSF55781">
    <property type="entry name" value="GAF domain-like"/>
    <property type="match status" value="2"/>
</dbReference>
<dbReference type="InterPro" id="IPR039420">
    <property type="entry name" value="WalR-like"/>
</dbReference>
<protein>
    <submittedName>
        <fullName evidence="9">Response regulator</fullName>
    </submittedName>
</protein>
<evidence type="ECO:0000313" key="9">
    <source>
        <dbReference type="EMBL" id="MBK3516879.1"/>
    </source>
</evidence>
<dbReference type="InterPro" id="IPR000014">
    <property type="entry name" value="PAS"/>
</dbReference>
<keyword evidence="1 6" id="KW-0597">Phosphoprotein</keyword>
<dbReference type="Gene3D" id="3.30.450.40">
    <property type="match status" value="2"/>
</dbReference>